<name>A0A199V6I4_ANACO</name>
<dbReference type="Gramene" id="Aco002778.1.mrna1">
    <property type="protein sequence ID" value="Aco002778.1.mrna1"/>
    <property type="gene ID" value="Aco002778.1.path1"/>
</dbReference>
<evidence type="ECO:0000313" key="6">
    <source>
        <dbReference type="RefSeq" id="XP_020090927.1"/>
    </source>
</evidence>
<dbReference type="RefSeq" id="XP_020090927.1">
    <property type="nucleotide sequence ID" value="XM_020235338.1"/>
</dbReference>
<evidence type="ECO:0000313" key="4">
    <source>
        <dbReference type="Proteomes" id="UP000515123"/>
    </source>
</evidence>
<proteinExistence type="predicted"/>
<evidence type="ECO:0000313" key="7">
    <source>
        <dbReference type="RefSeq" id="XP_020090928.1"/>
    </source>
</evidence>
<evidence type="ECO:0000313" key="2">
    <source>
        <dbReference type="EMBL" id="OAY72618.1"/>
    </source>
</evidence>
<dbReference type="RefSeq" id="XP_020090928.1">
    <property type="nucleotide sequence ID" value="XM_020235339.1"/>
</dbReference>
<organism evidence="2 3">
    <name type="scientific">Ananas comosus</name>
    <name type="common">Pineapple</name>
    <name type="synonym">Ananas ananas</name>
    <dbReference type="NCBI Taxonomy" id="4615"/>
    <lineage>
        <taxon>Eukaryota</taxon>
        <taxon>Viridiplantae</taxon>
        <taxon>Streptophyta</taxon>
        <taxon>Embryophyta</taxon>
        <taxon>Tracheophyta</taxon>
        <taxon>Spermatophyta</taxon>
        <taxon>Magnoliopsida</taxon>
        <taxon>Liliopsida</taxon>
        <taxon>Poales</taxon>
        <taxon>Bromeliaceae</taxon>
        <taxon>Bromelioideae</taxon>
        <taxon>Ananas</taxon>
    </lineage>
</organism>
<evidence type="ECO:0000313" key="9">
    <source>
        <dbReference type="RefSeq" id="XP_020090930.1"/>
    </source>
</evidence>
<accession>A0A199V6I4</accession>
<reference evidence="5 6" key="2">
    <citation type="submission" date="2025-04" db="UniProtKB">
        <authorList>
            <consortium name="RefSeq"/>
        </authorList>
    </citation>
    <scope>IDENTIFICATION</scope>
    <source>
        <tissue evidence="5 6">Leaf</tissue>
    </source>
</reference>
<dbReference type="InterPro" id="IPR001810">
    <property type="entry name" value="F-box_dom"/>
</dbReference>
<dbReference type="STRING" id="4615.A0A199V6I4"/>
<protein>
    <submittedName>
        <fullName evidence="2 5">F-box protein FBW2</fullName>
    </submittedName>
</protein>
<dbReference type="RefSeq" id="XP_020090930.1">
    <property type="nucleotide sequence ID" value="XM_020235341.1"/>
</dbReference>
<feature type="domain" description="F-box" evidence="1">
    <location>
        <begin position="17"/>
        <end position="56"/>
    </location>
</feature>
<dbReference type="AlphaFoldDB" id="A0A199V6I4"/>
<reference evidence="2 3" key="1">
    <citation type="journal article" date="2016" name="DNA Res.">
        <title>The draft genome of MD-2 pineapple using hybrid error correction of long reads.</title>
        <authorList>
            <person name="Redwan R.M."/>
            <person name="Saidin A."/>
            <person name="Kumar S.V."/>
        </authorList>
    </citation>
    <scope>NUCLEOTIDE SEQUENCE [LARGE SCALE GENOMIC DNA]</scope>
    <source>
        <strain evidence="3">cv. MD2</strain>
        <tissue evidence="2">Leaf</tissue>
    </source>
</reference>
<keyword evidence="4" id="KW-1185">Reference proteome</keyword>
<dbReference type="Proteomes" id="UP000515123">
    <property type="component" value="Linkage group 6"/>
</dbReference>
<evidence type="ECO:0000313" key="3">
    <source>
        <dbReference type="Proteomes" id="UP000092600"/>
    </source>
</evidence>
<sequence length="321" mass="36410">MGDRGEFRAWDELIPDALGLIFRQLSLQEILTVVPRVCKSWCRAVAGPYCWQDIDIEEWSQRCKPDQLDRMLQMLVSHSCGSVQRLRIYGLYKDSLFSFIAEHAGSLKSLELPRSQISDSVVERAAPGLSNITFLDVSSCTNIGARALEAFGKHCKYLVGLKRTMHPLEVGDKINQDDEAHAIACNMPKLRHLEISYLLLTNSGVLEILSKCRDLDFLDIRGCWDVKLDENLLKEQHSGLKVLGPHIVDCYERNFWEECSDYSDSSVYSWEFMDDGVDVYEGESDDDGIWDDGQSLQGLEVRFYGGGFNDAFACFDWPPSP</sequence>
<dbReference type="OrthoDB" id="550575at2759"/>
<evidence type="ECO:0000313" key="5">
    <source>
        <dbReference type="RefSeq" id="XP_020090926.1"/>
    </source>
</evidence>
<gene>
    <name evidence="5 6 7 8 9" type="primary">LOC109711955</name>
    <name evidence="2" type="ORF">ACMD2_12357</name>
</gene>
<evidence type="ECO:0000259" key="1">
    <source>
        <dbReference type="Pfam" id="PF12937"/>
    </source>
</evidence>
<dbReference type="PANTHER" id="PTHR38926:SF70">
    <property type="entry name" value="F-BOX DOMAIN-CONTAINING PROTEIN"/>
    <property type="match status" value="1"/>
</dbReference>
<dbReference type="GeneID" id="109711955"/>
<dbReference type="FunFam" id="3.80.10.10:FF:000257">
    <property type="entry name" value="F-box protein FBW2"/>
    <property type="match status" value="1"/>
</dbReference>
<dbReference type="EMBL" id="LSRQ01003032">
    <property type="protein sequence ID" value="OAY72618.1"/>
    <property type="molecule type" value="Genomic_DNA"/>
</dbReference>
<dbReference type="Pfam" id="PF12937">
    <property type="entry name" value="F-box-like"/>
    <property type="match status" value="1"/>
</dbReference>
<dbReference type="Gene3D" id="3.80.10.10">
    <property type="entry name" value="Ribonuclease Inhibitor"/>
    <property type="match status" value="2"/>
</dbReference>
<dbReference type="Proteomes" id="UP000092600">
    <property type="component" value="Unassembled WGS sequence"/>
</dbReference>
<dbReference type="PANTHER" id="PTHR38926">
    <property type="entry name" value="F-BOX DOMAIN CONTAINING PROTEIN, EXPRESSED"/>
    <property type="match status" value="1"/>
</dbReference>
<dbReference type="FunFam" id="1.20.1280.50:FF:000022">
    <property type="entry name" value="F-box protein FBW2"/>
    <property type="match status" value="1"/>
</dbReference>
<dbReference type="RefSeq" id="XP_020090929.1">
    <property type="nucleotide sequence ID" value="XM_020235340.1"/>
</dbReference>
<dbReference type="Gene3D" id="1.20.1280.50">
    <property type="match status" value="1"/>
</dbReference>
<dbReference type="RefSeq" id="XP_020090926.1">
    <property type="nucleotide sequence ID" value="XM_020235337.1"/>
</dbReference>
<evidence type="ECO:0000313" key="8">
    <source>
        <dbReference type="RefSeq" id="XP_020090929.1"/>
    </source>
</evidence>
<dbReference type="InterPro" id="IPR032675">
    <property type="entry name" value="LRR_dom_sf"/>
</dbReference>
<dbReference type="SUPFAM" id="SSF52047">
    <property type="entry name" value="RNI-like"/>
    <property type="match status" value="1"/>
</dbReference>